<dbReference type="EMBL" id="CP003389">
    <property type="protein sequence ID" value="AFE11006.1"/>
    <property type="molecule type" value="Genomic_DNA"/>
</dbReference>
<dbReference type="InterPro" id="IPR003593">
    <property type="entry name" value="AAA+_ATPase"/>
</dbReference>
<dbReference type="GO" id="GO:0016020">
    <property type="term" value="C:membrane"/>
    <property type="evidence" value="ECO:0007669"/>
    <property type="project" value="UniProtKB-SubCell"/>
</dbReference>
<feature type="domain" description="ABC transmembrane type-2" evidence="10">
    <location>
        <begin position="694"/>
        <end position="932"/>
    </location>
</feature>
<feature type="compositionally biased region" description="Pro residues" evidence="7">
    <location>
        <begin position="535"/>
        <end position="550"/>
    </location>
</feature>
<evidence type="ECO:0000256" key="8">
    <source>
        <dbReference type="SAM" id="Phobius"/>
    </source>
</evidence>
<evidence type="ECO:0000256" key="6">
    <source>
        <dbReference type="ARBA" id="ARBA00023136"/>
    </source>
</evidence>
<dbReference type="GO" id="GO:0140359">
    <property type="term" value="F:ABC-type transporter activity"/>
    <property type="evidence" value="ECO:0007669"/>
    <property type="project" value="InterPro"/>
</dbReference>
<dbReference type="InterPro" id="IPR047651">
    <property type="entry name" value="ABC2_perm_RbbA"/>
</dbReference>
<feature type="transmembrane region" description="Helical" evidence="8">
    <location>
        <begin position="818"/>
        <end position="842"/>
    </location>
</feature>
<evidence type="ECO:0000256" key="1">
    <source>
        <dbReference type="ARBA" id="ARBA00004141"/>
    </source>
</evidence>
<feature type="domain" description="ABC transporter" evidence="9">
    <location>
        <begin position="19"/>
        <end position="254"/>
    </location>
</feature>
<evidence type="ECO:0000259" key="10">
    <source>
        <dbReference type="PROSITE" id="PS51012"/>
    </source>
</evidence>
<gene>
    <name evidence="11" type="primary">yhiH1</name>
    <name evidence="11" type="ordered locus">COCOR_01444</name>
</gene>
<keyword evidence="2 8" id="KW-0812">Transmembrane</keyword>
<dbReference type="Pfam" id="PF00005">
    <property type="entry name" value="ABC_tran"/>
    <property type="match status" value="2"/>
</dbReference>
<dbReference type="InterPro" id="IPR017871">
    <property type="entry name" value="ABC_transporter-like_CS"/>
</dbReference>
<dbReference type="STRING" id="1144275.COCOR_01444"/>
<proteinExistence type="predicted"/>
<dbReference type="HOGENOM" id="CLU_000604_16_3_7"/>
<feature type="transmembrane region" description="Helical" evidence="8">
    <location>
        <begin position="789"/>
        <end position="811"/>
    </location>
</feature>
<evidence type="ECO:0000259" key="9">
    <source>
        <dbReference type="PROSITE" id="PS50893"/>
    </source>
</evidence>
<dbReference type="Gene3D" id="3.40.1710.10">
    <property type="entry name" value="abc type-2 transporter like domain"/>
    <property type="match status" value="1"/>
</dbReference>
<dbReference type="InterPro" id="IPR003439">
    <property type="entry name" value="ABC_transporter-like_ATP-bd"/>
</dbReference>
<dbReference type="SUPFAM" id="SSF52540">
    <property type="entry name" value="P-loop containing nucleoside triphosphate hydrolases"/>
    <property type="match status" value="2"/>
</dbReference>
<dbReference type="eggNOG" id="COG0842">
    <property type="taxonomic scope" value="Bacteria"/>
</dbReference>
<keyword evidence="6 8" id="KW-0472">Membrane</keyword>
<keyword evidence="4" id="KW-0067">ATP-binding</keyword>
<evidence type="ECO:0000313" key="12">
    <source>
        <dbReference type="Proteomes" id="UP000007587"/>
    </source>
</evidence>
<evidence type="ECO:0000256" key="2">
    <source>
        <dbReference type="ARBA" id="ARBA00022692"/>
    </source>
</evidence>
<evidence type="ECO:0000256" key="7">
    <source>
        <dbReference type="SAM" id="MobiDB-lite"/>
    </source>
</evidence>
<feature type="transmembrane region" description="Helical" evidence="8">
    <location>
        <begin position="737"/>
        <end position="762"/>
    </location>
</feature>
<dbReference type="AlphaFoldDB" id="H8MV95"/>
<dbReference type="GO" id="GO:0005524">
    <property type="term" value="F:ATP binding"/>
    <property type="evidence" value="ECO:0007669"/>
    <property type="project" value="UniProtKB-KW"/>
</dbReference>
<evidence type="ECO:0000256" key="4">
    <source>
        <dbReference type="ARBA" id="ARBA00022840"/>
    </source>
</evidence>
<keyword evidence="12" id="KW-1185">Reference proteome</keyword>
<keyword evidence="3" id="KW-0547">Nucleotide-binding</keyword>
<dbReference type="PANTHER" id="PTHR43038:SF4">
    <property type="entry name" value="RIBOSOME-ASSOCIATED ATPASE"/>
    <property type="match status" value="1"/>
</dbReference>
<dbReference type="Pfam" id="PF12698">
    <property type="entry name" value="ABC2_membrane_3"/>
    <property type="match status" value="1"/>
</dbReference>
<evidence type="ECO:0000256" key="3">
    <source>
        <dbReference type="ARBA" id="ARBA00022741"/>
    </source>
</evidence>
<dbReference type="InterPro" id="IPR027417">
    <property type="entry name" value="P-loop_NTPase"/>
</dbReference>
<dbReference type="InterPro" id="IPR013525">
    <property type="entry name" value="ABC2_TM"/>
</dbReference>
<dbReference type="Gene3D" id="3.40.50.300">
    <property type="entry name" value="P-loop containing nucleotide triphosphate hydrolases"/>
    <property type="match status" value="2"/>
</dbReference>
<comment type="subcellular location">
    <subcellularLocation>
        <location evidence="1">Membrane</location>
        <topology evidence="1">Multi-pass membrane protein</topology>
    </subcellularLocation>
</comment>
<dbReference type="RefSeq" id="WP_014394295.1">
    <property type="nucleotide sequence ID" value="NC_017030.1"/>
</dbReference>
<dbReference type="PROSITE" id="PS50893">
    <property type="entry name" value="ABC_TRANSPORTER_2"/>
    <property type="match status" value="2"/>
</dbReference>
<name>H8MV95_CORCM</name>
<dbReference type="PROSITE" id="PS51012">
    <property type="entry name" value="ABC_TM2"/>
    <property type="match status" value="1"/>
</dbReference>
<keyword evidence="5 8" id="KW-1133">Transmembrane helix</keyword>
<reference evidence="12" key="2">
    <citation type="submission" date="2012-03" db="EMBL/GenBank/DDBJ databases">
        <title>Genome sequence of the fruiting myxobacterium Corallococcus coralloides DSM 2259.</title>
        <authorList>
            <person name="Huntley S."/>
            <person name="Zhang Y."/>
            <person name="Treuner-Lange A."/>
            <person name="Sensen C.W."/>
            <person name="Sogaard-Andersen L."/>
        </authorList>
    </citation>
    <scope>NUCLEOTIDE SEQUENCE [LARGE SCALE GENOMIC DNA]</scope>
    <source>
        <strain evidence="12">ATCC 25202 / DSM 2259 / NBRC 100086 / M2</strain>
    </source>
</reference>
<feature type="transmembrane region" description="Helical" evidence="8">
    <location>
        <begin position="911"/>
        <end position="929"/>
    </location>
</feature>
<feature type="transmembrane region" description="Helical" evidence="8">
    <location>
        <begin position="880"/>
        <end position="899"/>
    </location>
</feature>
<dbReference type="eggNOG" id="COG1129">
    <property type="taxonomic scope" value="Bacteria"/>
</dbReference>
<dbReference type="Proteomes" id="UP000007587">
    <property type="component" value="Chromosome"/>
</dbReference>
<feature type="region of interest" description="Disordered" evidence="7">
    <location>
        <begin position="525"/>
        <end position="553"/>
    </location>
</feature>
<dbReference type="InParanoid" id="H8MV95"/>
<feature type="transmembrane region" description="Helical" evidence="8">
    <location>
        <begin position="583"/>
        <end position="601"/>
    </location>
</feature>
<dbReference type="OrthoDB" id="9809450at2"/>
<dbReference type="PROSITE" id="PS00211">
    <property type="entry name" value="ABC_TRANSPORTER_1"/>
    <property type="match status" value="1"/>
</dbReference>
<reference evidence="11 12" key="1">
    <citation type="journal article" date="2012" name="J. Bacteriol.">
        <title>Complete Genome Sequence of the Fruiting Myxobacterium Corallococcus coralloides DSM 2259.</title>
        <authorList>
            <person name="Huntley S."/>
            <person name="Zhang Y."/>
            <person name="Treuner-Lange A."/>
            <person name="Kneip S."/>
            <person name="Sensen C.W."/>
            <person name="Sogaard-Andersen L."/>
        </authorList>
    </citation>
    <scope>NUCLEOTIDE SEQUENCE [LARGE SCALE GENOMIC DNA]</scope>
    <source>
        <strain evidence="12">ATCC 25202 / DSM 2259 / NBRC 100086 / M2</strain>
    </source>
</reference>
<dbReference type="KEGG" id="ccx:COCOR_01444"/>
<dbReference type="GO" id="GO:0016887">
    <property type="term" value="F:ATP hydrolysis activity"/>
    <property type="evidence" value="ECO:0007669"/>
    <property type="project" value="InterPro"/>
</dbReference>
<dbReference type="CDD" id="cd03230">
    <property type="entry name" value="ABC_DR_subfamily_A"/>
    <property type="match status" value="1"/>
</dbReference>
<evidence type="ECO:0000256" key="5">
    <source>
        <dbReference type="ARBA" id="ARBA00022989"/>
    </source>
</evidence>
<dbReference type="InterPro" id="IPR047817">
    <property type="entry name" value="ABC2_TM_bact-type"/>
</dbReference>
<dbReference type="SMART" id="SM00382">
    <property type="entry name" value="AAA"/>
    <property type="match status" value="2"/>
</dbReference>
<feature type="domain" description="ABC transporter" evidence="9">
    <location>
        <begin position="283"/>
        <end position="513"/>
    </location>
</feature>
<accession>H8MV95</accession>
<feature type="transmembrane region" description="Helical" evidence="8">
    <location>
        <begin position="848"/>
        <end position="868"/>
    </location>
</feature>
<organism evidence="11 12">
    <name type="scientific">Corallococcus coralloides (strain ATCC 25202 / DSM 2259 / NBRC 100086 / M2)</name>
    <name type="common">Myxococcus coralloides</name>
    <dbReference type="NCBI Taxonomy" id="1144275"/>
    <lineage>
        <taxon>Bacteria</taxon>
        <taxon>Pseudomonadati</taxon>
        <taxon>Myxococcota</taxon>
        <taxon>Myxococcia</taxon>
        <taxon>Myxococcales</taxon>
        <taxon>Cystobacterineae</taxon>
        <taxon>Myxococcaceae</taxon>
        <taxon>Corallococcus</taxon>
    </lineage>
</organism>
<dbReference type="NCBIfam" id="NF033858">
    <property type="entry name" value="ABC2_perm_RbbA"/>
    <property type="match status" value="1"/>
</dbReference>
<evidence type="ECO:0000313" key="11">
    <source>
        <dbReference type="EMBL" id="AFE11006.1"/>
    </source>
</evidence>
<sequence length="934" mass="100714">MVSSVSPGAPAGSSSQLVVSIQDVTHRYGKAVALDGLSLDVPSGIRVGIVGPDGVGKSTLMALVAGAKKMQQGRIRVLDGDIAEARHRREVGPRIAYMPQGLGKNLYLELSVYDNVDFMARLFGLSPEERKVRVPELLAATGLGKFAERPAGKLSGGMKQKVGLCGALVHDPDLLILDEPTTGVDPLSRRQFWTLIDDIRAGRPGMSVIISTAYMDEAQQWDWIVAMDAGRVLATGTPAELMERTGTQDLEKCFIALLPEEKRRGHKEITIPPRAPGKAELAIEAHGLTRRFGTFTAVDHVTLSIERGEIFGFLGSNGCGKSTTMKMLTGLLPPTEGTAKLFGSSVDAGSMEVRKNLGYMTQAFSLYGELSVQQNLVLHARLYHLPPDKAKARIDELVERFGLGAHLEALAGDLPMGLRQRLSLAVAVLHGPQILILDEPTSGVDPVARDSFWELLIDLSRKQGVTIFVTTHFMNEGMRCDRISLMNAGKVLAADTPQKLIEARNADSLETAFIGYMEDAIAEKARAEGKDTPPAAAPAPQAPPPQPPAAPREDRAGLRLRLGRLLAYAANETSQILRDKVRLAFAFIGSAVLMLVFGFGITTDVENIRYAALDLDQSPESRAYLEQFSAAKPYFAPTPPALSADEALRRLQSDDVSVVMEIPPRFGLDLRRGSGPEVLAQVDGAMTFRGDTVEQYVQGVHNRMLRDPASGFHSASAQKDTANIEERYLYNPTFKSIYSIVPSVPALLLLLIPAILMTVSIVREKELGSIINFYVTPTGRLEYLLGKQLPYVAIGMANFFILTVLAVVVFGVPIKGSFLTLVVCALFYVTATTGIGMVTSTFTGSQVAAVFVTAILTIVPTIQFSGLLQPVSTLQGGAKVVGSIWPATYYMHASLGAFTKGLGAALILRDVAFLAVCVPLLLAISVLGLRKQEK</sequence>
<dbReference type="PANTHER" id="PTHR43038">
    <property type="entry name" value="ATP-BINDING CASSETTE, SUB-FAMILY H, MEMBER 1"/>
    <property type="match status" value="1"/>
</dbReference>
<protein>
    <submittedName>
        <fullName evidence="11">ABC-type multidrug transport system2C permease component</fullName>
    </submittedName>
</protein>